<dbReference type="eggNOG" id="ENOG502ZBQJ">
    <property type="taxonomic scope" value="Bacteria"/>
</dbReference>
<dbReference type="EMBL" id="CP009170">
    <property type="protein sequence ID" value="AIS52759.1"/>
    <property type="molecule type" value="Genomic_DNA"/>
</dbReference>
<sequence length="245" mass="27415">MVINPFVPVDEVKYVVIDGREKEIGNSLTKLSIGVIYTEKCNDLYDAISFHPDILIHPLGDGEVIIAPNVSNSFIQKLKQIGLNVRLGQTYLKRNYPYNIAYNVARLGNIAFHNLKYTDPILRESLEQKGIKFLNVKQGYTKCNMAIIDDNSFITSDKGIFEVAVKNGIEVLLIEPGEIILEGFKYGFVGGAMGLIANKKLAVTGSFKSHKNYKKIIEFLNKKGVEIVYLTFNQIKDIGSIIPLI</sequence>
<dbReference type="STRING" id="2325.TKV_c15950"/>
<dbReference type="InterPro" id="IPR049238">
    <property type="entry name" value="DUF6873"/>
</dbReference>
<dbReference type="Proteomes" id="UP000029669">
    <property type="component" value="Chromosome"/>
</dbReference>
<proteinExistence type="predicted"/>
<accession>A0A097ASH3</accession>
<evidence type="ECO:0000259" key="1">
    <source>
        <dbReference type="Pfam" id="PF21778"/>
    </source>
</evidence>
<reference evidence="3" key="1">
    <citation type="journal article" date="2015" name="Genome Announc.">
        <title>Whole-Genome Sequences of 80 Environmental and Clinical Isolates of Burkholderia pseudomallei.</title>
        <authorList>
            <person name="Johnson S.L."/>
            <person name="Baker A.L."/>
            <person name="Chain P.S."/>
            <person name="Currie B.J."/>
            <person name="Daligault H.E."/>
            <person name="Davenport K.W."/>
            <person name="Davis C.B."/>
            <person name="Inglis T.J."/>
            <person name="Kaestli M."/>
            <person name="Koren S."/>
            <person name="Mayo M."/>
            <person name="Merritt A.J."/>
            <person name="Price E.P."/>
            <person name="Sarovich D.S."/>
            <person name="Warner J."/>
            <person name="Rosovitz M.J."/>
        </authorList>
    </citation>
    <scope>NUCLEOTIDE SEQUENCE [LARGE SCALE GENOMIC DNA]</scope>
    <source>
        <strain evidence="3">DSM 2030</strain>
    </source>
</reference>
<dbReference type="HOGENOM" id="CLU_104531_0_0_9"/>
<organism evidence="2 3">
    <name type="scientific">Thermoanaerobacter kivui</name>
    <name type="common">Acetogenium kivui</name>
    <dbReference type="NCBI Taxonomy" id="2325"/>
    <lineage>
        <taxon>Bacteria</taxon>
        <taxon>Bacillati</taxon>
        <taxon>Bacillota</taxon>
        <taxon>Clostridia</taxon>
        <taxon>Thermoanaerobacterales</taxon>
        <taxon>Thermoanaerobacteraceae</taxon>
        <taxon>Thermoanaerobacter</taxon>
    </lineage>
</organism>
<protein>
    <recommendedName>
        <fullName evidence="1">DUF6873 domain-containing protein</fullName>
    </recommendedName>
</protein>
<gene>
    <name evidence="2" type="ORF">TKV_c15950</name>
</gene>
<dbReference type="Pfam" id="PF21778">
    <property type="entry name" value="DUF6873"/>
    <property type="match status" value="1"/>
</dbReference>
<name>A0A097ASH3_THEKI</name>
<dbReference type="AlphaFoldDB" id="A0A097ASH3"/>
<evidence type="ECO:0000313" key="3">
    <source>
        <dbReference type="Proteomes" id="UP000029669"/>
    </source>
</evidence>
<keyword evidence="3" id="KW-1185">Reference proteome</keyword>
<feature type="domain" description="DUF6873" evidence="1">
    <location>
        <begin position="16"/>
        <end position="242"/>
    </location>
</feature>
<evidence type="ECO:0000313" key="2">
    <source>
        <dbReference type="EMBL" id="AIS52759.1"/>
    </source>
</evidence>
<dbReference type="KEGG" id="tki:TKV_c15950"/>